<keyword evidence="5 7" id="KW-0472">Membrane</keyword>
<name>A0A139XCQ5_9CYAN</name>
<dbReference type="InterPro" id="IPR050739">
    <property type="entry name" value="MFP"/>
</dbReference>
<dbReference type="Gene3D" id="1.10.287.470">
    <property type="entry name" value="Helix hairpin bin"/>
    <property type="match status" value="1"/>
</dbReference>
<keyword evidence="6" id="KW-0175">Coiled coil</keyword>
<dbReference type="STRING" id="128403.WA1_21180"/>
<evidence type="ECO:0000256" key="5">
    <source>
        <dbReference type="ARBA" id="ARBA00023136"/>
    </source>
</evidence>
<comment type="similarity">
    <text evidence="2">Belongs to the membrane fusion protein (MFP) (TC 8.A.1) family.</text>
</comment>
<dbReference type="Pfam" id="PF26002">
    <property type="entry name" value="Beta-barrel_AprE"/>
    <property type="match status" value="1"/>
</dbReference>
<evidence type="ECO:0000256" key="7">
    <source>
        <dbReference type="SAM" id="Phobius"/>
    </source>
</evidence>
<evidence type="ECO:0000256" key="4">
    <source>
        <dbReference type="ARBA" id="ARBA00022989"/>
    </source>
</evidence>
<keyword evidence="10" id="KW-1185">Reference proteome</keyword>
<dbReference type="Proteomes" id="UP000076925">
    <property type="component" value="Unassembled WGS sequence"/>
</dbReference>
<dbReference type="Gene3D" id="2.40.30.170">
    <property type="match status" value="1"/>
</dbReference>
<reference evidence="9 10" key="1">
    <citation type="journal article" date="2013" name="Genome Biol. Evol.">
        <title>Genomes of Stigonematalean cyanobacteria (subsection V) and the evolution of oxygenic photosynthesis from prokaryotes to plastids.</title>
        <authorList>
            <person name="Dagan T."/>
            <person name="Roettger M."/>
            <person name="Stucken K."/>
            <person name="Landan G."/>
            <person name="Koch R."/>
            <person name="Major P."/>
            <person name="Gould S.B."/>
            <person name="Goremykin V.V."/>
            <person name="Rippka R."/>
            <person name="Tandeau de Marsac N."/>
            <person name="Gugger M."/>
            <person name="Lockhart P.J."/>
            <person name="Allen J.F."/>
            <person name="Brune I."/>
            <person name="Maus I."/>
            <person name="Puhler A."/>
            <person name="Martin W.F."/>
        </authorList>
    </citation>
    <scope>NUCLEOTIDE SEQUENCE [LARGE SCALE GENOMIC DNA]</scope>
    <source>
        <strain evidence="9 10">PCC 7110</strain>
    </source>
</reference>
<sequence>MLSHFNADSLPLVQSHEFLPPIGSWVTLGSLVLVGGVGGAIALASVIEYKVTVKGQASVRPTGELRVVQAATEGQITNVFVKENQAVKKGDVLATIDDSRLQTKKSQLQSNIQQVQMQLLQIDAQIKALNRQIQAETERKNRAVSSAQAELNRVQRNYRDRQMTAKTEVEEAQANLKKAEKEWYQAQVELRSARANLQSTEAALKAAQSKRDRYQKVVQEGALSLNQFEEVQLEVAQQQQAVEIRRATVEVQQLLIAQQQQAVAAVRAKLQRNQVSLNPSDAEVAIATEGIAQENARGQATLATLNREWEALFQQRIQIKNQLQRDTSELQQIESDLSQTKITVTEDGIISRLNLRNPGQSVRMGEEIAQIVPSNAPLAIKAAVSPEDISQLEKGQKVQMRVSACPYPDYGTLKGVVSQISKDTIKSQRSEALPSVANISIPSWDSNASFYEVTILPDSLSLGRGNHQCTIQLGMEGRADIISRRETVLKYMLRKARLITNL</sequence>
<proteinExistence type="inferred from homology"/>
<feature type="transmembrane region" description="Helical" evidence="7">
    <location>
        <begin position="22"/>
        <end position="47"/>
    </location>
</feature>
<accession>A0A139XCQ5</accession>
<dbReference type="RefSeq" id="WP_026135127.1">
    <property type="nucleotide sequence ID" value="NZ_KQ976354.1"/>
</dbReference>
<dbReference type="PANTHER" id="PTHR30386">
    <property type="entry name" value="MEMBRANE FUSION SUBUNIT OF EMRAB-TOLC MULTIDRUG EFFLUX PUMP"/>
    <property type="match status" value="1"/>
</dbReference>
<dbReference type="GO" id="GO:0016020">
    <property type="term" value="C:membrane"/>
    <property type="evidence" value="ECO:0007669"/>
    <property type="project" value="UniProtKB-SubCell"/>
</dbReference>
<comment type="subcellular location">
    <subcellularLocation>
        <location evidence="1">Membrane</location>
        <topology evidence="1">Single-pass membrane protein</topology>
    </subcellularLocation>
</comment>
<dbReference type="EMBL" id="ANNX02000020">
    <property type="protein sequence ID" value="KYC42478.1"/>
    <property type="molecule type" value="Genomic_DNA"/>
</dbReference>
<feature type="coiled-coil region" evidence="6">
    <location>
        <begin position="105"/>
        <end position="217"/>
    </location>
</feature>
<evidence type="ECO:0000256" key="1">
    <source>
        <dbReference type="ARBA" id="ARBA00004167"/>
    </source>
</evidence>
<evidence type="ECO:0000313" key="9">
    <source>
        <dbReference type="EMBL" id="KYC42478.1"/>
    </source>
</evidence>
<dbReference type="OrthoDB" id="424142at2"/>
<dbReference type="Gene3D" id="2.40.50.100">
    <property type="match status" value="1"/>
</dbReference>
<evidence type="ECO:0000256" key="2">
    <source>
        <dbReference type="ARBA" id="ARBA00009477"/>
    </source>
</evidence>
<organism evidence="9 10">
    <name type="scientific">Scytonema hofmannii PCC 7110</name>
    <dbReference type="NCBI Taxonomy" id="128403"/>
    <lineage>
        <taxon>Bacteria</taxon>
        <taxon>Bacillati</taxon>
        <taxon>Cyanobacteriota</taxon>
        <taxon>Cyanophyceae</taxon>
        <taxon>Nostocales</taxon>
        <taxon>Scytonemataceae</taxon>
        <taxon>Scytonema</taxon>
    </lineage>
</organism>
<dbReference type="AlphaFoldDB" id="A0A139XCQ5"/>
<evidence type="ECO:0000259" key="8">
    <source>
        <dbReference type="Pfam" id="PF26002"/>
    </source>
</evidence>
<gene>
    <name evidence="9" type="ORF">WA1_21180</name>
</gene>
<keyword evidence="3 7" id="KW-0812">Transmembrane</keyword>
<keyword evidence="4 7" id="KW-1133">Transmembrane helix</keyword>
<protein>
    <submittedName>
        <fullName evidence="9">Hemolysin D</fullName>
    </submittedName>
</protein>
<evidence type="ECO:0000313" key="10">
    <source>
        <dbReference type="Proteomes" id="UP000076925"/>
    </source>
</evidence>
<comment type="caution">
    <text evidence="9">The sequence shown here is derived from an EMBL/GenBank/DDBJ whole genome shotgun (WGS) entry which is preliminary data.</text>
</comment>
<evidence type="ECO:0000256" key="3">
    <source>
        <dbReference type="ARBA" id="ARBA00022692"/>
    </source>
</evidence>
<feature type="domain" description="AprE-like beta-barrel" evidence="8">
    <location>
        <begin position="378"/>
        <end position="482"/>
    </location>
</feature>
<dbReference type="InterPro" id="IPR058982">
    <property type="entry name" value="Beta-barrel_AprE"/>
</dbReference>
<dbReference type="PANTHER" id="PTHR30386:SF26">
    <property type="entry name" value="TRANSPORT PROTEIN COMB"/>
    <property type="match status" value="1"/>
</dbReference>
<evidence type="ECO:0000256" key="6">
    <source>
        <dbReference type="SAM" id="Coils"/>
    </source>
</evidence>